<feature type="compositionally biased region" description="Polar residues" evidence="3">
    <location>
        <begin position="1"/>
        <end position="18"/>
    </location>
</feature>
<sequence length="184" mass="20464">MAHFQNQHPATEVSQSDEFGNPVRRTDKYGNPIAKHKTGRGIAGIGGHHHGLHRTDSSSSSSSSEDEGTGRKRKGLKDKLKEKLPGLTHTRNKKLSFKLISREKKNSRLYLKMACCGDQSQPAQVEARMTTEEPMPKLEQPKYEGNKANDKYPDASTAAPGQQQEHNEKKGMLDKIKEMLPGMS</sequence>
<dbReference type="Gramene" id="EOX90980">
    <property type="protein sequence ID" value="EOX90980"/>
    <property type="gene ID" value="TCM_000300"/>
</dbReference>
<dbReference type="HOGENOM" id="CLU_060028_1_0_1"/>
<dbReference type="GO" id="GO:0009631">
    <property type="term" value="P:cold acclimation"/>
    <property type="evidence" value="ECO:0000318"/>
    <property type="project" value="GO_Central"/>
</dbReference>
<gene>
    <name evidence="4" type="ORF">TCM_000300</name>
</gene>
<dbReference type="PANTHER" id="PTHR33346">
    <property type="entry name" value="DEHYDRIN XERO 2-RELATED"/>
    <property type="match status" value="1"/>
</dbReference>
<dbReference type="InParanoid" id="A0A061DFK2"/>
<protein>
    <recommendedName>
        <fullName evidence="6">Dehydrin family protein</fullName>
    </recommendedName>
</protein>
<feature type="region of interest" description="Disordered" evidence="3">
    <location>
        <begin position="1"/>
        <end position="89"/>
    </location>
</feature>
<dbReference type="AlphaFoldDB" id="A0A061DFK2"/>
<evidence type="ECO:0000256" key="3">
    <source>
        <dbReference type="SAM" id="MobiDB-lite"/>
    </source>
</evidence>
<dbReference type="PANTHER" id="PTHR33346:SF42">
    <property type="entry name" value="DEHYDRIN XERO 1"/>
    <property type="match status" value="1"/>
</dbReference>
<reference evidence="4 5" key="1">
    <citation type="journal article" date="2013" name="Genome Biol.">
        <title>The genome sequence of the most widely cultivated cacao type and its use to identify candidate genes regulating pod color.</title>
        <authorList>
            <person name="Motamayor J.C."/>
            <person name="Mockaitis K."/>
            <person name="Schmutz J."/>
            <person name="Haiminen N."/>
            <person name="Iii D.L."/>
            <person name="Cornejo O."/>
            <person name="Findley S.D."/>
            <person name="Zheng P."/>
            <person name="Utro F."/>
            <person name="Royaert S."/>
            <person name="Saski C."/>
            <person name="Jenkins J."/>
            <person name="Podicheti R."/>
            <person name="Zhao M."/>
            <person name="Scheffler B.E."/>
            <person name="Stack J.C."/>
            <person name="Feltus F.A."/>
            <person name="Mustiga G.M."/>
            <person name="Amores F."/>
            <person name="Phillips W."/>
            <person name="Marelli J.P."/>
            <person name="May G.D."/>
            <person name="Shapiro H."/>
            <person name="Ma J."/>
            <person name="Bustamante C.D."/>
            <person name="Schnell R.J."/>
            <person name="Main D."/>
            <person name="Gilbert D."/>
            <person name="Parida L."/>
            <person name="Kuhn D.N."/>
        </authorList>
    </citation>
    <scope>NUCLEOTIDE SEQUENCE [LARGE SCALE GENOMIC DNA]</scope>
    <source>
        <strain evidence="5">cv. Matina 1-6</strain>
    </source>
</reference>
<dbReference type="GO" id="GO:0009414">
    <property type="term" value="P:response to water deprivation"/>
    <property type="evidence" value="ECO:0000318"/>
    <property type="project" value="GO_Central"/>
</dbReference>
<dbReference type="OMA" id="QVEARMT"/>
<dbReference type="PROSITE" id="PS00315">
    <property type="entry name" value="DEHYDRIN_1"/>
    <property type="match status" value="1"/>
</dbReference>
<dbReference type="PROSITE" id="PS00823">
    <property type="entry name" value="DEHYDRIN_2"/>
    <property type="match status" value="1"/>
</dbReference>
<evidence type="ECO:0000313" key="5">
    <source>
        <dbReference type="Proteomes" id="UP000026915"/>
    </source>
</evidence>
<feature type="compositionally biased region" description="Basic and acidic residues" evidence="3">
    <location>
        <begin position="129"/>
        <end position="153"/>
    </location>
</feature>
<evidence type="ECO:0008006" key="6">
    <source>
        <dbReference type="Google" id="ProtNLM"/>
    </source>
</evidence>
<evidence type="ECO:0000313" key="4">
    <source>
        <dbReference type="EMBL" id="EOX90980.1"/>
    </source>
</evidence>
<proteinExistence type="inferred from homology"/>
<evidence type="ECO:0000256" key="1">
    <source>
        <dbReference type="ARBA" id="ARBA00008403"/>
    </source>
</evidence>
<accession>A0A061DFK2</accession>
<dbReference type="GO" id="GO:0046872">
    <property type="term" value="F:metal ion binding"/>
    <property type="evidence" value="ECO:0007669"/>
    <property type="project" value="UniProtKB-ARBA"/>
</dbReference>
<comment type="similarity">
    <text evidence="1 2">Belongs to the plant dehydrin family.</text>
</comment>
<keyword evidence="5" id="KW-1185">Reference proteome</keyword>
<dbReference type="Pfam" id="PF00257">
    <property type="entry name" value="Dehydrin"/>
    <property type="match status" value="1"/>
</dbReference>
<dbReference type="InterPro" id="IPR000167">
    <property type="entry name" value="Dehydrin"/>
</dbReference>
<dbReference type="InterPro" id="IPR030513">
    <property type="entry name" value="Dehydrin_CS"/>
</dbReference>
<dbReference type="EMBL" id="CM001879">
    <property type="protein sequence ID" value="EOX90980.1"/>
    <property type="molecule type" value="Genomic_DNA"/>
</dbReference>
<name>A0A061DFK2_THECC</name>
<dbReference type="GO" id="GO:0009737">
    <property type="term" value="P:response to abscisic acid"/>
    <property type="evidence" value="ECO:0000318"/>
    <property type="project" value="GO_Central"/>
</dbReference>
<dbReference type="Proteomes" id="UP000026915">
    <property type="component" value="Chromosome 1"/>
</dbReference>
<dbReference type="STRING" id="3641.A0A061DFK2"/>
<organism evidence="4 5">
    <name type="scientific">Theobroma cacao</name>
    <name type="common">Cacao</name>
    <name type="synonym">Cocoa</name>
    <dbReference type="NCBI Taxonomy" id="3641"/>
    <lineage>
        <taxon>Eukaryota</taxon>
        <taxon>Viridiplantae</taxon>
        <taxon>Streptophyta</taxon>
        <taxon>Embryophyta</taxon>
        <taxon>Tracheophyta</taxon>
        <taxon>Spermatophyta</taxon>
        <taxon>Magnoliopsida</taxon>
        <taxon>eudicotyledons</taxon>
        <taxon>Gunneridae</taxon>
        <taxon>Pentapetalae</taxon>
        <taxon>rosids</taxon>
        <taxon>malvids</taxon>
        <taxon>Malvales</taxon>
        <taxon>Malvaceae</taxon>
        <taxon>Byttnerioideae</taxon>
        <taxon>Theobroma</taxon>
    </lineage>
</organism>
<feature type="region of interest" description="Disordered" evidence="3">
    <location>
        <begin position="119"/>
        <end position="172"/>
    </location>
</feature>
<evidence type="ECO:0000256" key="2">
    <source>
        <dbReference type="RuleBase" id="RU003995"/>
    </source>
</evidence>